<reference evidence="2" key="1">
    <citation type="journal article" date="2018" name="Nat. Plants">
        <title>Whole-genome landscape of Medicago truncatula symbiotic genes.</title>
        <authorList>
            <person name="Pecrix Y."/>
            <person name="Staton S.E."/>
            <person name="Sallet E."/>
            <person name="Lelandais-Briere C."/>
            <person name="Moreau S."/>
            <person name="Carrere S."/>
            <person name="Blein T."/>
            <person name="Jardinaud M.F."/>
            <person name="Latrasse D."/>
            <person name="Zouine M."/>
            <person name="Zahm M."/>
            <person name="Kreplak J."/>
            <person name="Mayjonade B."/>
            <person name="Satge C."/>
            <person name="Perez M."/>
            <person name="Cauet S."/>
            <person name="Marande W."/>
            <person name="Chantry-Darmon C."/>
            <person name="Lopez-Roques C."/>
            <person name="Bouchez O."/>
            <person name="Berard A."/>
            <person name="Debelle F."/>
            <person name="Munos S."/>
            <person name="Bendahmane A."/>
            <person name="Berges H."/>
            <person name="Niebel A."/>
            <person name="Buitink J."/>
            <person name="Frugier F."/>
            <person name="Benhamed M."/>
            <person name="Crespi M."/>
            <person name="Gouzy J."/>
            <person name="Gamas P."/>
        </authorList>
    </citation>
    <scope>NUCLEOTIDE SEQUENCE [LARGE SCALE GENOMIC DNA]</scope>
    <source>
        <strain evidence="2">cv. Jemalong A17</strain>
    </source>
</reference>
<gene>
    <name evidence="1" type="ORF">MtrunA17_Chr6g0471661</name>
</gene>
<sequence length="167" mass="19852">MRERTVNQVIANISTNNAILQIVLILILSGQVTYASSWWTCFGANIYTITIEILFPERIQIDCYSTGYTHPSTYERNNMFVQYEFCGSYEWYGETAPWYCKVITKYPACEGGFVQKDFEVFNEDFDCAERHCRWQIHKQYPSLYNPKKNIFEKHYYYNTSCPYADYD</sequence>
<dbReference type="Proteomes" id="UP000265566">
    <property type="component" value="Chromosome 6"/>
</dbReference>
<name>A0A396HIM3_MEDTR</name>
<dbReference type="EMBL" id="PSQE01000006">
    <property type="protein sequence ID" value="RHN51694.1"/>
    <property type="molecule type" value="Genomic_DNA"/>
</dbReference>
<comment type="caution">
    <text evidence="1">The sequence shown here is derived from an EMBL/GenBank/DDBJ whole genome shotgun (WGS) entry which is preliminary data.</text>
</comment>
<dbReference type="Gramene" id="rna36193">
    <property type="protein sequence ID" value="RHN51694.1"/>
    <property type="gene ID" value="gene36193"/>
</dbReference>
<proteinExistence type="predicted"/>
<accession>A0A396HIM3</accession>
<organism evidence="1 2">
    <name type="scientific">Medicago truncatula</name>
    <name type="common">Barrel medic</name>
    <name type="synonym">Medicago tribuloides</name>
    <dbReference type="NCBI Taxonomy" id="3880"/>
    <lineage>
        <taxon>Eukaryota</taxon>
        <taxon>Viridiplantae</taxon>
        <taxon>Streptophyta</taxon>
        <taxon>Embryophyta</taxon>
        <taxon>Tracheophyta</taxon>
        <taxon>Spermatophyta</taxon>
        <taxon>Magnoliopsida</taxon>
        <taxon>eudicotyledons</taxon>
        <taxon>Gunneridae</taxon>
        <taxon>Pentapetalae</taxon>
        <taxon>rosids</taxon>
        <taxon>fabids</taxon>
        <taxon>Fabales</taxon>
        <taxon>Fabaceae</taxon>
        <taxon>Papilionoideae</taxon>
        <taxon>50 kb inversion clade</taxon>
        <taxon>NPAAA clade</taxon>
        <taxon>Hologalegina</taxon>
        <taxon>IRL clade</taxon>
        <taxon>Trifolieae</taxon>
        <taxon>Medicago</taxon>
    </lineage>
</organism>
<protein>
    <submittedName>
        <fullName evidence="1">Uncharacterized protein</fullName>
    </submittedName>
</protein>
<evidence type="ECO:0000313" key="2">
    <source>
        <dbReference type="Proteomes" id="UP000265566"/>
    </source>
</evidence>
<dbReference type="AlphaFoldDB" id="A0A396HIM3"/>
<evidence type="ECO:0000313" key="1">
    <source>
        <dbReference type="EMBL" id="RHN51694.1"/>
    </source>
</evidence>